<keyword evidence="1" id="KW-0812">Transmembrane</keyword>
<name>A0A2H0V3V9_9BACT</name>
<dbReference type="EMBL" id="PFAR01000029">
    <property type="protein sequence ID" value="PIR93119.1"/>
    <property type="molecule type" value="Genomic_DNA"/>
</dbReference>
<dbReference type="AlphaFoldDB" id="A0A2H0V3V9"/>
<evidence type="ECO:0000313" key="2">
    <source>
        <dbReference type="EMBL" id="PIR93119.1"/>
    </source>
</evidence>
<evidence type="ECO:0000256" key="1">
    <source>
        <dbReference type="SAM" id="Phobius"/>
    </source>
</evidence>
<keyword evidence="1" id="KW-1133">Transmembrane helix</keyword>
<feature type="transmembrane region" description="Helical" evidence="1">
    <location>
        <begin position="144"/>
        <end position="165"/>
    </location>
</feature>
<comment type="caution">
    <text evidence="2">The sequence shown here is derived from an EMBL/GenBank/DDBJ whole genome shotgun (WGS) entry which is preliminary data.</text>
</comment>
<protein>
    <recommendedName>
        <fullName evidence="4">Glycerophosphoryl diester phosphodiesterase membrane domain-containing protein</fullName>
    </recommendedName>
</protein>
<feature type="transmembrane region" description="Helical" evidence="1">
    <location>
        <begin position="262"/>
        <end position="290"/>
    </location>
</feature>
<proteinExistence type="predicted"/>
<evidence type="ECO:0000313" key="3">
    <source>
        <dbReference type="Proteomes" id="UP000228626"/>
    </source>
</evidence>
<gene>
    <name evidence="2" type="ORF">COT99_02485</name>
</gene>
<feature type="transmembrane region" description="Helical" evidence="1">
    <location>
        <begin position="20"/>
        <end position="40"/>
    </location>
</feature>
<feature type="transmembrane region" description="Helical" evidence="1">
    <location>
        <begin position="296"/>
        <end position="319"/>
    </location>
</feature>
<accession>A0A2H0V3V9</accession>
<keyword evidence="1" id="KW-0472">Membrane</keyword>
<sequence>MISYKKIIISAVQIVLNNKYLWFFGLFAAFISSSIYGKIYGNETSLAESWGKIKETGVFDFSVFSRMAGLAWQDPSGLAWRLLILLTVLVLGVFIFWLAVVSQGALINSAAKLYISKKTDFKEGLDEGKIHFWPVCFLKILEKVIIFFLFALLSIPWLLSWYYSFNNSLRISYYIITVLVLAASILVILITKYSLFYNVIKGFRFIDAIKSGLALLKSRLWISLEAGIVILIINFILSFSILMLISAIAIPFVFLMFLFYKLAFVAGLTFVLMLGMLILFIAVAVAGGILSSLNEVFWTIFFIVLIKGNPKSFAGSLVVKKS</sequence>
<feature type="transmembrane region" description="Helical" evidence="1">
    <location>
        <begin position="171"/>
        <end position="190"/>
    </location>
</feature>
<feature type="transmembrane region" description="Helical" evidence="1">
    <location>
        <begin position="78"/>
        <end position="100"/>
    </location>
</feature>
<reference evidence="3" key="1">
    <citation type="submission" date="2017-09" db="EMBL/GenBank/DDBJ databases">
        <title>Depth-based differentiation of microbial function through sediment-hosted aquifers and enrichment of novel symbionts in the deep terrestrial subsurface.</title>
        <authorList>
            <person name="Probst A.J."/>
            <person name="Ladd B."/>
            <person name="Jarett J.K."/>
            <person name="Geller-Mcgrath D.E."/>
            <person name="Sieber C.M.K."/>
            <person name="Emerson J.B."/>
            <person name="Anantharaman K."/>
            <person name="Thomas B.C."/>
            <person name="Malmstrom R."/>
            <person name="Stieglmeier M."/>
            <person name="Klingl A."/>
            <person name="Woyke T."/>
            <person name="Ryan C.M."/>
            <person name="Banfield J.F."/>
        </authorList>
    </citation>
    <scope>NUCLEOTIDE SEQUENCE [LARGE SCALE GENOMIC DNA]</scope>
</reference>
<organism evidence="2 3">
    <name type="scientific">Candidatus Falkowbacteria bacterium CG10_big_fil_rev_8_21_14_0_10_43_10</name>
    <dbReference type="NCBI Taxonomy" id="1974567"/>
    <lineage>
        <taxon>Bacteria</taxon>
        <taxon>Candidatus Falkowiibacteriota</taxon>
    </lineage>
</organism>
<dbReference type="Proteomes" id="UP000228626">
    <property type="component" value="Unassembled WGS sequence"/>
</dbReference>
<feature type="transmembrane region" description="Helical" evidence="1">
    <location>
        <begin position="228"/>
        <end position="255"/>
    </location>
</feature>
<evidence type="ECO:0008006" key="4">
    <source>
        <dbReference type="Google" id="ProtNLM"/>
    </source>
</evidence>